<organism evidence="8 9">
    <name type="scientific">Aphanomyces stellatus</name>
    <dbReference type="NCBI Taxonomy" id="120398"/>
    <lineage>
        <taxon>Eukaryota</taxon>
        <taxon>Sar</taxon>
        <taxon>Stramenopiles</taxon>
        <taxon>Oomycota</taxon>
        <taxon>Saprolegniomycetes</taxon>
        <taxon>Saprolegniales</taxon>
        <taxon>Verrucalvaceae</taxon>
        <taxon>Aphanomyces</taxon>
    </lineage>
</organism>
<keyword evidence="2 4" id="KW-0863">Zinc-finger</keyword>
<dbReference type="Pfam" id="PF01363">
    <property type="entry name" value="FYVE"/>
    <property type="match status" value="1"/>
</dbReference>
<dbReference type="SMART" id="SM00064">
    <property type="entry name" value="FYVE"/>
    <property type="match status" value="1"/>
</dbReference>
<dbReference type="PROSITE" id="PS50178">
    <property type="entry name" value="ZF_FYVE"/>
    <property type="match status" value="1"/>
</dbReference>
<accession>A0A485KZS9</accession>
<gene>
    <name evidence="8" type="primary">Aste57867_13734</name>
    <name evidence="7" type="ORF">As57867_013684</name>
    <name evidence="8" type="ORF">ASTE57867_13734</name>
</gene>
<evidence type="ECO:0000313" key="8">
    <source>
        <dbReference type="EMBL" id="VFT90567.1"/>
    </source>
</evidence>
<dbReference type="EMBL" id="VJMH01005479">
    <property type="protein sequence ID" value="KAF0695446.1"/>
    <property type="molecule type" value="Genomic_DNA"/>
</dbReference>
<feature type="region of interest" description="Disordered" evidence="5">
    <location>
        <begin position="277"/>
        <end position="307"/>
    </location>
</feature>
<keyword evidence="1" id="KW-0479">Metal-binding</keyword>
<dbReference type="AlphaFoldDB" id="A0A485KZS9"/>
<evidence type="ECO:0000256" key="2">
    <source>
        <dbReference type="ARBA" id="ARBA00022771"/>
    </source>
</evidence>
<evidence type="ECO:0000256" key="4">
    <source>
        <dbReference type="PROSITE-ProRule" id="PRU00091"/>
    </source>
</evidence>
<evidence type="ECO:0000256" key="3">
    <source>
        <dbReference type="ARBA" id="ARBA00022833"/>
    </source>
</evidence>
<reference evidence="7" key="2">
    <citation type="submission" date="2019-06" db="EMBL/GenBank/DDBJ databases">
        <title>Genomics analysis of Aphanomyces spp. identifies a new class of oomycete effector associated with host adaptation.</title>
        <authorList>
            <person name="Gaulin E."/>
        </authorList>
    </citation>
    <scope>NUCLEOTIDE SEQUENCE</scope>
    <source>
        <strain evidence="7">CBS 578.67</strain>
    </source>
</reference>
<sequence>MEASLLTCTGMWCFHDSSDDAVAPSSRHQSFRMSSIAMSTNANEIGNGPGQTKASSLVLGAYDAPPTWESDSAVGSCETCHTEFDLFNRKHHCRACGHVFCGTCASHFDKVIKYGLTSDVRLCQSCVTTARRENNFYESHFHTLQAGATFQKYGLLVERSVKVQLVGQSLQYQSIDRNTDVLSGEVKAILMESITNAAAAGVLGLHIATPSQQHRLDARTSDERDRWLVALQAALDIREYHKRMEEESTAARVAEEHQEMTRVMQGLESIELRKHKMQQMRLEKNNSRRASLRAKYGLNAPSSPTGA</sequence>
<dbReference type="InterPro" id="IPR013083">
    <property type="entry name" value="Znf_RING/FYVE/PHD"/>
</dbReference>
<dbReference type="InterPro" id="IPR011011">
    <property type="entry name" value="Znf_FYVE_PHD"/>
</dbReference>
<evidence type="ECO:0000313" key="9">
    <source>
        <dbReference type="Proteomes" id="UP000332933"/>
    </source>
</evidence>
<evidence type="ECO:0000256" key="1">
    <source>
        <dbReference type="ARBA" id="ARBA00022723"/>
    </source>
</evidence>
<dbReference type="Proteomes" id="UP000332933">
    <property type="component" value="Unassembled WGS sequence"/>
</dbReference>
<dbReference type="EMBL" id="CAADRA010005500">
    <property type="protein sequence ID" value="VFT90567.1"/>
    <property type="molecule type" value="Genomic_DNA"/>
</dbReference>
<feature type="domain" description="FYVE-type" evidence="6">
    <location>
        <begin position="71"/>
        <end position="131"/>
    </location>
</feature>
<dbReference type="InterPro" id="IPR017455">
    <property type="entry name" value="Znf_FYVE-rel"/>
</dbReference>
<keyword evidence="3" id="KW-0862">Zinc</keyword>
<dbReference type="PROSITE" id="PS00518">
    <property type="entry name" value="ZF_RING_1"/>
    <property type="match status" value="1"/>
</dbReference>
<keyword evidence="9" id="KW-1185">Reference proteome</keyword>
<evidence type="ECO:0000256" key="5">
    <source>
        <dbReference type="SAM" id="MobiDB-lite"/>
    </source>
</evidence>
<protein>
    <submittedName>
        <fullName evidence="8">Aste57867_13734 protein</fullName>
    </submittedName>
</protein>
<evidence type="ECO:0000313" key="7">
    <source>
        <dbReference type="EMBL" id="KAF0695446.1"/>
    </source>
</evidence>
<evidence type="ECO:0000259" key="6">
    <source>
        <dbReference type="PROSITE" id="PS50178"/>
    </source>
</evidence>
<dbReference type="PANTHER" id="PTHR39490">
    <property type="entry name" value="ARRESTIN DOMAIN-CONTAINING PROTEIN D"/>
    <property type="match status" value="1"/>
</dbReference>
<proteinExistence type="predicted"/>
<dbReference type="PANTHER" id="PTHR39490:SF8">
    <property type="entry name" value="ZINC FINGER FYVE DOMAIN-CONTAINING PROTEIN 21"/>
    <property type="match status" value="1"/>
</dbReference>
<dbReference type="GO" id="GO:0008270">
    <property type="term" value="F:zinc ion binding"/>
    <property type="evidence" value="ECO:0007669"/>
    <property type="project" value="UniProtKB-KW"/>
</dbReference>
<reference evidence="8 9" key="1">
    <citation type="submission" date="2019-03" db="EMBL/GenBank/DDBJ databases">
        <authorList>
            <person name="Gaulin E."/>
            <person name="Dumas B."/>
        </authorList>
    </citation>
    <scope>NUCLEOTIDE SEQUENCE [LARGE SCALE GENOMIC DNA]</scope>
    <source>
        <strain evidence="8">CBS 568.67</strain>
    </source>
</reference>
<dbReference type="OrthoDB" id="660555at2759"/>
<dbReference type="InterPro" id="IPR017907">
    <property type="entry name" value="Znf_RING_CS"/>
</dbReference>
<dbReference type="InterPro" id="IPR052113">
    <property type="entry name" value="FYVE-type_Zinc_Finger"/>
</dbReference>
<dbReference type="Gene3D" id="3.30.40.10">
    <property type="entry name" value="Zinc/RING finger domain, C3HC4 (zinc finger)"/>
    <property type="match status" value="1"/>
</dbReference>
<name>A0A485KZS9_9STRA</name>
<dbReference type="InterPro" id="IPR000306">
    <property type="entry name" value="Znf_FYVE"/>
</dbReference>
<dbReference type="SUPFAM" id="SSF57903">
    <property type="entry name" value="FYVE/PHD zinc finger"/>
    <property type="match status" value="1"/>
</dbReference>